<evidence type="ECO:0000313" key="2">
    <source>
        <dbReference type="Proteomes" id="UP000789570"/>
    </source>
</evidence>
<proteinExistence type="predicted"/>
<reference evidence="1" key="1">
    <citation type="submission" date="2021-06" db="EMBL/GenBank/DDBJ databases">
        <authorList>
            <person name="Kallberg Y."/>
            <person name="Tangrot J."/>
            <person name="Rosling A."/>
        </authorList>
    </citation>
    <scope>NUCLEOTIDE SEQUENCE</scope>
    <source>
        <strain evidence="1">UK204</strain>
    </source>
</reference>
<dbReference type="AlphaFoldDB" id="A0A9N9NPU1"/>
<dbReference type="Proteomes" id="UP000789570">
    <property type="component" value="Unassembled WGS sequence"/>
</dbReference>
<name>A0A9N9NPU1_9GLOM</name>
<gene>
    <name evidence="1" type="ORF">FCALED_LOCUS16065</name>
</gene>
<keyword evidence="2" id="KW-1185">Reference proteome</keyword>
<protein>
    <submittedName>
        <fullName evidence="1">3664_t:CDS:1</fullName>
    </submittedName>
</protein>
<evidence type="ECO:0000313" key="1">
    <source>
        <dbReference type="EMBL" id="CAG8747481.1"/>
    </source>
</evidence>
<feature type="non-terminal residue" evidence="1">
    <location>
        <position position="59"/>
    </location>
</feature>
<feature type="non-terminal residue" evidence="1">
    <location>
        <position position="1"/>
    </location>
</feature>
<sequence>AGSTMNTFFGRISVKKNDRKYQSIKYYQFTDPELINQEHYNINFDSKSFQKYNQQDDNN</sequence>
<organism evidence="1 2">
    <name type="scientific">Funneliformis caledonium</name>
    <dbReference type="NCBI Taxonomy" id="1117310"/>
    <lineage>
        <taxon>Eukaryota</taxon>
        <taxon>Fungi</taxon>
        <taxon>Fungi incertae sedis</taxon>
        <taxon>Mucoromycota</taxon>
        <taxon>Glomeromycotina</taxon>
        <taxon>Glomeromycetes</taxon>
        <taxon>Glomerales</taxon>
        <taxon>Glomeraceae</taxon>
        <taxon>Funneliformis</taxon>
    </lineage>
</organism>
<accession>A0A9N9NPU1</accession>
<dbReference type="OrthoDB" id="2431572at2759"/>
<comment type="caution">
    <text evidence="1">The sequence shown here is derived from an EMBL/GenBank/DDBJ whole genome shotgun (WGS) entry which is preliminary data.</text>
</comment>
<dbReference type="EMBL" id="CAJVPQ010017087">
    <property type="protein sequence ID" value="CAG8747481.1"/>
    <property type="molecule type" value="Genomic_DNA"/>
</dbReference>